<evidence type="ECO:0000313" key="2">
    <source>
        <dbReference type="EMBL" id="BBH09208.1"/>
    </source>
</evidence>
<dbReference type="PANTHER" id="PTHR36066">
    <property type="entry name" value="TRANSCRIPTION FACTOR BHLH145"/>
    <property type="match status" value="1"/>
</dbReference>
<name>A0A4Y1RZC2_PRUDU</name>
<feature type="region of interest" description="Disordered" evidence="1">
    <location>
        <begin position="313"/>
        <end position="342"/>
    </location>
</feature>
<accession>A0A4Y1RZC2</accession>
<reference evidence="2" key="1">
    <citation type="journal article" date="2019" name="Science">
        <title>Mutation of a bHLH transcription factor allowed almond domestication.</title>
        <authorList>
            <person name="Sanchez-Perez R."/>
            <person name="Pavan S."/>
            <person name="Mazzeo R."/>
            <person name="Moldovan C."/>
            <person name="Aiese Cigliano R."/>
            <person name="Del Cueto J."/>
            <person name="Ricciardi F."/>
            <person name="Lotti C."/>
            <person name="Ricciardi L."/>
            <person name="Dicenta F."/>
            <person name="Lopez-Marques R.L."/>
            <person name="Lindberg Moller B."/>
        </authorList>
    </citation>
    <scope>NUCLEOTIDE SEQUENCE</scope>
</reference>
<proteinExistence type="predicted"/>
<gene>
    <name evidence="2" type="ORF">Prudu_021641</name>
</gene>
<feature type="compositionally biased region" description="Acidic residues" evidence="1">
    <location>
        <begin position="313"/>
        <end position="333"/>
    </location>
</feature>
<dbReference type="EMBL" id="AP019304">
    <property type="protein sequence ID" value="BBH09208.1"/>
    <property type="molecule type" value="Genomic_DNA"/>
</dbReference>
<evidence type="ECO:0000256" key="1">
    <source>
        <dbReference type="SAM" id="MobiDB-lite"/>
    </source>
</evidence>
<dbReference type="AlphaFoldDB" id="A0A4Y1RZC2"/>
<protein>
    <submittedName>
        <fullName evidence="2">Sequence-specific DNA binding transcription factor</fullName>
    </submittedName>
</protein>
<dbReference type="InterPro" id="IPR037546">
    <property type="entry name" value="SAC51-like"/>
</dbReference>
<dbReference type="PANTHER" id="PTHR36066:SF8">
    <property type="entry name" value="TRANSCRIPTION FACTOR SAC51"/>
    <property type="match status" value="1"/>
</dbReference>
<dbReference type="Pfam" id="PF23173">
    <property type="entry name" value="bHLH_SAC51"/>
    <property type="match status" value="1"/>
</dbReference>
<sequence>KLVKYREKINSEVWIILYHREEKQYALVESVSRRVSESCALELILQGSSEARKQNLFHQGSSVVMVCQGASQTRFRALKHENGIAGRPTIIVRVIACFQPLQDCQANNNSWLFPEQNSAWQLPNLNHMSMLLEPRQQECLPSSTNQGICPFSGHMALPGSTVSGVQGVMAKQTNEGHGVLQHLPPYFQTLFPPPNSYLNEKQSAFSYGFGGRMAVPNANPGSSQKGFFIFDQSGNETKLIYNSDCPPSQDPPFVASKKFVYGYGSDEAGLTTSMDQIGSTEYLLREEIGENHIIEESEMHEDTEEINALLYSDDYDDEDNNDDDDSDCGEDDEVKSTGHSPIDLQVSYGKKEHVEELTEKVISSDASNKRHKLLNGGYRQLSPMETVINSIQPYGSHGHGNNMESSYGLGQIQGEEIHSTVGKMKSKKDTIRETIRVLESVIPGAKGKDSVFIIDKAIEYLKSMKLAAETLGVSFHEEAAFRPC</sequence>
<organism evidence="2">
    <name type="scientific">Prunus dulcis</name>
    <name type="common">Almond</name>
    <name type="synonym">Amygdalus dulcis</name>
    <dbReference type="NCBI Taxonomy" id="3755"/>
    <lineage>
        <taxon>Eukaryota</taxon>
        <taxon>Viridiplantae</taxon>
        <taxon>Streptophyta</taxon>
        <taxon>Embryophyta</taxon>
        <taxon>Tracheophyta</taxon>
        <taxon>Spermatophyta</taxon>
        <taxon>Magnoliopsida</taxon>
        <taxon>eudicotyledons</taxon>
        <taxon>Gunneridae</taxon>
        <taxon>Pentapetalae</taxon>
        <taxon>rosids</taxon>
        <taxon>fabids</taxon>
        <taxon>Rosales</taxon>
        <taxon>Rosaceae</taxon>
        <taxon>Amygdaloideae</taxon>
        <taxon>Amygdaleae</taxon>
        <taxon>Prunus</taxon>
    </lineage>
</organism>
<feature type="non-terminal residue" evidence="2">
    <location>
        <position position="1"/>
    </location>
</feature>